<dbReference type="AlphaFoldDB" id="A0A9Q1QFY0"/>
<accession>A0A9Q1QFY0</accession>
<keyword evidence="1" id="KW-0472">Membrane</keyword>
<keyword evidence="3" id="KW-1185">Reference proteome</keyword>
<feature type="transmembrane region" description="Helical" evidence="1">
    <location>
        <begin position="6"/>
        <end position="27"/>
    </location>
</feature>
<comment type="caution">
    <text evidence="2">The sequence shown here is derived from an EMBL/GenBank/DDBJ whole genome shotgun (WGS) entry which is preliminary data.</text>
</comment>
<protein>
    <submittedName>
        <fullName evidence="2">Uncharacterized protein</fullName>
    </submittedName>
</protein>
<dbReference type="Gene3D" id="3.40.395.10">
    <property type="entry name" value="Adenoviral Proteinase, Chain A"/>
    <property type="match status" value="1"/>
</dbReference>
<evidence type="ECO:0000256" key="1">
    <source>
        <dbReference type="SAM" id="Phobius"/>
    </source>
</evidence>
<organism evidence="2 3">
    <name type="scientific">Carnegiea gigantea</name>
    <dbReference type="NCBI Taxonomy" id="171969"/>
    <lineage>
        <taxon>Eukaryota</taxon>
        <taxon>Viridiplantae</taxon>
        <taxon>Streptophyta</taxon>
        <taxon>Embryophyta</taxon>
        <taxon>Tracheophyta</taxon>
        <taxon>Spermatophyta</taxon>
        <taxon>Magnoliopsida</taxon>
        <taxon>eudicotyledons</taxon>
        <taxon>Gunneridae</taxon>
        <taxon>Pentapetalae</taxon>
        <taxon>Caryophyllales</taxon>
        <taxon>Cactineae</taxon>
        <taxon>Cactaceae</taxon>
        <taxon>Cactoideae</taxon>
        <taxon>Echinocereeae</taxon>
        <taxon>Carnegiea</taxon>
    </lineage>
</organism>
<evidence type="ECO:0000313" key="3">
    <source>
        <dbReference type="Proteomes" id="UP001153076"/>
    </source>
</evidence>
<name>A0A9Q1QFY0_9CARY</name>
<dbReference type="OrthoDB" id="1749240at2759"/>
<proteinExistence type="predicted"/>
<evidence type="ECO:0000313" key="2">
    <source>
        <dbReference type="EMBL" id="KAJ8439035.1"/>
    </source>
</evidence>
<gene>
    <name evidence="2" type="ORF">Cgig2_014455</name>
</gene>
<dbReference type="EMBL" id="JAKOGI010000232">
    <property type="protein sequence ID" value="KAJ8439035.1"/>
    <property type="molecule type" value="Genomic_DNA"/>
</dbReference>
<keyword evidence="1" id="KW-0812">Transmembrane</keyword>
<keyword evidence="1" id="KW-1133">Transmembrane helix</keyword>
<feature type="transmembrane region" description="Helical" evidence="1">
    <location>
        <begin position="34"/>
        <end position="55"/>
    </location>
</feature>
<dbReference type="Proteomes" id="UP001153076">
    <property type="component" value="Unassembled WGS sequence"/>
</dbReference>
<sequence length="188" mass="22440">MADLVSFSILYHMCSPILMFIKLYGFVHLDYSRCAHLPTCSLYYMILFILITYYYSLQQHYRCSFPILRNKHFFLIVFQFVDKIINIKDNLMLLEKPRPSYGDCDTLLKALLPNVETLLLKVSTPMWPFKSIRIYVKTEYQDNVNLHHYGIYTIHHMETYYGDLQSWDHGFQKEKKALLRTPRAKYAA</sequence>
<reference evidence="2" key="1">
    <citation type="submission" date="2022-04" db="EMBL/GenBank/DDBJ databases">
        <title>Carnegiea gigantea Genome sequencing and assembly v2.</title>
        <authorList>
            <person name="Copetti D."/>
            <person name="Sanderson M.J."/>
            <person name="Burquez A."/>
            <person name="Wojciechowski M.F."/>
        </authorList>
    </citation>
    <scope>NUCLEOTIDE SEQUENCE</scope>
    <source>
        <strain evidence="2">SGP5-SGP5p</strain>
        <tissue evidence="2">Aerial part</tissue>
    </source>
</reference>